<evidence type="ECO:0000313" key="7">
    <source>
        <dbReference type="Proteomes" id="UP000034410"/>
    </source>
</evidence>
<dbReference type="SUPFAM" id="SSF57716">
    <property type="entry name" value="Glucocorticoid receptor-like (DNA-binding domain)"/>
    <property type="match status" value="1"/>
</dbReference>
<evidence type="ECO:0000256" key="3">
    <source>
        <dbReference type="ARBA" id="ARBA00022833"/>
    </source>
</evidence>
<evidence type="ECO:0000313" key="6">
    <source>
        <dbReference type="EMBL" id="AKH20127.1"/>
    </source>
</evidence>
<evidence type="ECO:0000256" key="4">
    <source>
        <dbReference type="PROSITE-ProRule" id="PRU00510"/>
    </source>
</evidence>
<dbReference type="KEGG" id="seds:AAY24_06880"/>
<keyword evidence="7" id="KW-1185">Reference proteome</keyword>
<dbReference type="Proteomes" id="UP000034410">
    <property type="component" value="Chromosome"/>
</dbReference>
<protein>
    <recommendedName>
        <fullName evidence="5">Zinc finger DksA/TraR C4-type domain-containing protein</fullName>
    </recommendedName>
</protein>
<keyword evidence="2" id="KW-0863">Zinc-finger</keyword>
<evidence type="ECO:0000259" key="5">
    <source>
        <dbReference type="Pfam" id="PF01258"/>
    </source>
</evidence>
<feature type="domain" description="Zinc finger DksA/TraR C4-type" evidence="5">
    <location>
        <begin position="39"/>
        <end position="70"/>
    </location>
</feature>
<proteinExistence type="predicted"/>
<dbReference type="EMBL" id="CP011412">
    <property type="protein sequence ID" value="AKH20127.1"/>
    <property type="molecule type" value="Genomic_DNA"/>
</dbReference>
<dbReference type="InterPro" id="IPR020458">
    <property type="entry name" value="Znf_DskA_TraR_CS"/>
</dbReference>
<dbReference type="GO" id="GO:0008270">
    <property type="term" value="F:zinc ion binding"/>
    <property type="evidence" value="ECO:0007669"/>
    <property type="project" value="UniProtKB-KW"/>
</dbReference>
<dbReference type="PROSITE" id="PS51128">
    <property type="entry name" value="ZF_DKSA_2"/>
    <property type="match status" value="1"/>
</dbReference>
<organism evidence="6 7">
    <name type="scientific">Sedimenticola thiotaurini</name>
    <dbReference type="NCBI Taxonomy" id="1543721"/>
    <lineage>
        <taxon>Bacteria</taxon>
        <taxon>Pseudomonadati</taxon>
        <taxon>Pseudomonadota</taxon>
        <taxon>Gammaproteobacteria</taxon>
        <taxon>Chromatiales</taxon>
        <taxon>Sedimenticolaceae</taxon>
        <taxon>Sedimenticola</taxon>
    </lineage>
</organism>
<dbReference type="InterPro" id="IPR000962">
    <property type="entry name" value="Znf_DskA_TraR"/>
</dbReference>
<dbReference type="Gene3D" id="1.20.120.910">
    <property type="entry name" value="DksA, coiled-coil domain"/>
    <property type="match status" value="1"/>
</dbReference>
<dbReference type="GO" id="GO:1900378">
    <property type="term" value="P:positive regulation of secondary metabolite biosynthetic process"/>
    <property type="evidence" value="ECO:0007669"/>
    <property type="project" value="TreeGrafter"/>
</dbReference>
<keyword evidence="3" id="KW-0862">Zinc</keyword>
<dbReference type="AlphaFoldDB" id="A0A0F7JX09"/>
<dbReference type="PANTHER" id="PTHR38777:SF1">
    <property type="entry name" value="DNAK SUPPRESSOR PROTEIN"/>
    <property type="match status" value="1"/>
</dbReference>
<dbReference type="PANTHER" id="PTHR38777">
    <property type="entry name" value="FELS-2 PROPHAGE PROTEIN"/>
    <property type="match status" value="1"/>
</dbReference>
<feature type="zinc finger region" description="dksA C4-type" evidence="4">
    <location>
        <begin position="40"/>
        <end position="64"/>
    </location>
</feature>
<name>A0A0F7JX09_9GAMM</name>
<accession>A0A0F7JX09</accession>
<dbReference type="Pfam" id="PF01258">
    <property type="entry name" value="zf-dskA_traR"/>
    <property type="match status" value="1"/>
</dbReference>
<dbReference type="RefSeq" id="WP_046859063.1">
    <property type="nucleotide sequence ID" value="NZ_CP011412.1"/>
</dbReference>
<evidence type="ECO:0000256" key="1">
    <source>
        <dbReference type="ARBA" id="ARBA00022723"/>
    </source>
</evidence>
<gene>
    <name evidence="6" type="ORF">AAY24_06880</name>
</gene>
<dbReference type="PROSITE" id="PS01102">
    <property type="entry name" value="ZF_DKSA_1"/>
    <property type="match status" value="1"/>
</dbReference>
<reference evidence="6 7" key="1">
    <citation type="journal article" date="2015" name="Genome Announc.">
        <title>Complete Genome Sequence of Sedimenticola thiotaurini Strain SIP-G1, a Polyphosphate- and Polyhydroxyalkanoate-Accumulating Sulfur-Oxidizing Gammaproteobacterium Isolated from Salt Marsh Sediments.</title>
        <authorList>
            <person name="Flood B.E."/>
            <person name="Jones D.S."/>
            <person name="Bailey J.V."/>
        </authorList>
    </citation>
    <scope>NUCLEOTIDE SEQUENCE [LARGE SCALE GENOMIC DNA]</scope>
    <source>
        <strain evidence="6 7">SIP-G1</strain>
    </source>
</reference>
<evidence type="ECO:0000256" key="2">
    <source>
        <dbReference type="ARBA" id="ARBA00022771"/>
    </source>
</evidence>
<sequence>MDIADMADKFIEDQVLTSVRRIREHGVKQGVSAPLNQRRCSHCDTPIPRARVKAVPGCSLCVPCATRQEREQAGIFTATEPQRINAELDDYLLSIC</sequence>
<dbReference type="OrthoDB" id="962301at2"/>
<keyword evidence="1" id="KW-0479">Metal-binding</keyword>